<dbReference type="HAMAP" id="MF_00528">
    <property type="entry name" value="Maf"/>
    <property type="match status" value="1"/>
</dbReference>
<keyword evidence="3 6" id="KW-0963">Cytoplasm</keyword>
<dbReference type="Pfam" id="PF02545">
    <property type="entry name" value="Maf"/>
    <property type="match status" value="1"/>
</dbReference>
<dbReference type="PANTHER" id="PTHR43213:SF5">
    <property type="entry name" value="BIFUNCTIONAL DTTP_UTP PYROPHOSPHATASE_METHYLTRANSFERASE PROTEIN-RELATED"/>
    <property type="match status" value="1"/>
</dbReference>
<dbReference type="NCBIfam" id="TIGR00172">
    <property type="entry name" value="maf"/>
    <property type="match status" value="1"/>
</dbReference>
<evidence type="ECO:0000256" key="2">
    <source>
        <dbReference type="ARBA" id="ARBA00004496"/>
    </source>
</evidence>
<feature type="site" description="Important for substrate specificity" evidence="6">
    <location>
        <position position="79"/>
    </location>
</feature>
<dbReference type="AlphaFoldDB" id="A0A0M1P1E0"/>
<feature type="site" description="Important for substrate specificity" evidence="6">
    <location>
        <position position="17"/>
    </location>
</feature>
<dbReference type="Proteomes" id="UP000036932">
    <property type="component" value="Unassembled WGS sequence"/>
</dbReference>
<dbReference type="PATRIC" id="fig|1705565.3.peg.2466"/>
<proteinExistence type="inferred from homology"/>
<dbReference type="GO" id="GO:0036218">
    <property type="term" value="F:dTTP diphosphatase activity"/>
    <property type="evidence" value="ECO:0007669"/>
    <property type="project" value="RHEA"/>
</dbReference>
<dbReference type="FunFam" id="3.90.950.10:FF:000005">
    <property type="entry name" value="7-methyl-GTP pyrophosphatase"/>
    <property type="match status" value="1"/>
</dbReference>
<dbReference type="InterPro" id="IPR029001">
    <property type="entry name" value="ITPase-like_fam"/>
</dbReference>
<comment type="similarity">
    <text evidence="6">Belongs to the Maf family. YhdE subfamily.</text>
</comment>
<keyword evidence="4 6" id="KW-0378">Hydrolase</keyword>
<dbReference type="GO" id="GO:0005737">
    <property type="term" value="C:cytoplasm"/>
    <property type="evidence" value="ECO:0007669"/>
    <property type="project" value="UniProtKB-SubCell"/>
</dbReference>
<dbReference type="EMBL" id="LIUT01000001">
    <property type="protein sequence ID" value="KOR88202.1"/>
    <property type="molecule type" value="Genomic_DNA"/>
</dbReference>
<dbReference type="CDD" id="cd00555">
    <property type="entry name" value="Maf"/>
    <property type="match status" value="1"/>
</dbReference>
<feature type="site" description="Important for substrate specificity" evidence="6">
    <location>
        <position position="163"/>
    </location>
</feature>
<dbReference type="SUPFAM" id="SSF52972">
    <property type="entry name" value="ITPase-like"/>
    <property type="match status" value="1"/>
</dbReference>
<keyword evidence="8" id="KW-1185">Reference proteome</keyword>
<comment type="catalytic activity">
    <reaction evidence="6">
        <text>UTP + H2O = UMP + diphosphate + H(+)</text>
        <dbReference type="Rhea" id="RHEA:29395"/>
        <dbReference type="ChEBI" id="CHEBI:15377"/>
        <dbReference type="ChEBI" id="CHEBI:15378"/>
        <dbReference type="ChEBI" id="CHEBI:33019"/>
        <dbReference type="ChEBI" id="CHEBI:46398"/>
        <dbReference type="ChEBI" id="CHEBI:57865"/>
        <dbReference type="EC" id="3.6.1.9"/>
    </reaction>
</comment>
<dbReference type="OrthoDB" id="9807767at2"/>
<protein>
    <recommendedName>
        <fullName evidence="6">dTTP/UTP pyrophosphatase</fullName>
        <shortName evidence="6">dTTPase/UTPase</shortName>
        <ecNumber evidence="6">3.6.1.9</ecNumber>
    </recommendedName>
    <alternativeName>
        <fullName evidence="6">Nucleoside triphosphate pyrophosphatase</fullName>
    </alternativeName>
    <alternativeName>
        <fullName evidence="6">Nucleotide pyrophosphatase</fullName>
        <shortName evidence="6">Nucleotide PPase</shortName>
    </alternativeName>
</protein>
<sequence>MKEKRNRRIILASTSPRRQELIASLRIPFGIMPSEADENTPDGWSPERIVESLALRKAEAVLHKLTDDQGDGIIVGSDTIVVVDGHVLGKPVDHADAARMLSMLQGRAHFVYTGVACIDQSSGDKQVSHRVTTVKMKSLSADAITAYVKSGEPADKAGSYAIQGLGATIVEGIEGDYFNVVGLPLSLLSDMLSAMGMDVLTDL</sequence>
<comment type="catalytic activity">
    <reaction evidence="6">
        <text>dTTP + H2O = dTMP + diphosphate + H(+)</text>
        <dbReference type="Rhea" id="RHEA:28534"/>
        <dbReference type="ChEBI" id="CHEBI:15377"/>
        <dbReference type="ChEBI" id="CHEBI:15378"/>
        <dbReference type="ChEBI" id="CHEBI:33019"/>
        <dbReference type="ChEBI" id="CHEBI:37568"/>
        <dbReference type="ChEBI" id="CHEBI:63528"/>
        <dbReference type="EC" id="3.6.1.9"/>
    </reaction>
</comment>
<dbReference type="EC" id="3.6.1.9" evidence="6"/>
<organism evidence="7 8">
    <name type="scientific">Paenibacillus solani</name>
    <dbReference type="NCBI Taxonomy" id="1705565"/>
    <lineage>
        <taxon>Bacteria</taxon>
        <taxon>Bacillati</taxon>
        <taxon>Bacillota</taxon>
        <taxon>Bacilli</taxon>
        <taxon>Bacillales</taxon>
        <taxon>Paenibacillaceae</taxon>
        <taxon>Paenibacillus</taxon>
    </lineage>
</organism>
<evidence type="ECO:0000313" key="8">
    <source>
        <dbReference type="Proteomes" id="UP000036932"/>
    </source>
</evidence>
<comment type="caution">
    <text evidence="7">The sequence shown here is derived from an EMBL/GenBank/DDBJ whole genome shotgun (WGS) entry which is preliminary data.</text>
</comment>
<dbReference type="PANTHER" id="PTHR43213">
    <property type="entry name" value="BIFUNCTIONAL DTTP/UTP PYROPHOSPHATASE/METHYLTRANSFERASE PROTEIN-RELATED"/>
    <property type="match status" value="1"/>
</dbReference>
<reference evidence="8" key="1">
    <citation type="submission" date="2015-08" db="EMBL/GenBank/DDBJ databases">
        <title>Genome sequencing project for genomic taxonomy and phylogenomics of Bacillus-like bacteria.</title>
        <authorList>
            <person name="Liu B."/>
            <person name="Wang J."/>
            <person name="Zhu Y."/>
            <person name="Liu G."/>
            <person name="Chen Q."/>
            <person name="Chen Z."/>
            <person name="Lan J."/>
            <person name="Che J."/>
            <person name="Ge C."/>
            <person name="Shi H."/>
            <person name="Pan Z."/>
            <person name="Liu X."/>
        </authorList>
    </citation>
    <scope>NUCLEOTIDE SEQUENCE [LARGE SCALE GENOMIC DNA]</scope>
    <source>
        <strain evidence="8">FJAT-22460</strain>
    </source>
</reference>
<evidence type="ECO:0000256" key="6">
    <source>
        <dbReference type="HAMAP-Rule" id="MF_00528"/>
    </source>
</evidence>
<dbReference type="RefSeq" id="WP_054401284.1">
    <property type="nucleotide sequence ID" value="NZ_LIUT01000001.1"/>
</dbReference>
<gene>
    <name evidence="7" type="ORF">AM231_02935</name>
</gene>
<comment type="cofactor">
    <cofactor evidence="1 6">
        <name>a divalent metal cation</name>
        <dbReference type="ChEBI" id="CHEBI:60240"/>
    </cofactor>
</comment>
<dbReference type="PIRSF" id="PIRSF006305">
    <property type="entry name" value="Maf"/>
    <property type="match status" value="1"/>
</dbReference>
<evidence type="ECO:0000256" key="1">
    <source>
        <dbReference type="ARBA" id="ARBA00001968"/>
    </source>
</evidence>
<dbReference type="Gene3D" id="3.90.950.10">
    <property type="match status" value="1"/>
</dbReference>
<keyword evidence="5 6" id="KW-0546">Nucleotide metabolism</keyword>
<feature type="active site" description="Proton acceptor" evidence="6">
    <location>
        <position position="78"/>
    </location>
</feature>
<dbReference type="GO" id="GO:0036221">
    <property type="term" value="F:UTP diphosphatase activity"/>
    <property type="evidence" value="ECO:0007669"/>
    <property type="project" value="RHEA"/>
</dbReference>
<dbReference type="GO" id="GO:0009117">
    <property type="term" value="P:nucleotide metabolic process"/>
    <property type="evidence" value="ECO:0007669"/>
    <property type="project" value="UniProtKB-KW"/>
</dbReference>
<comment type="caution">
    <text evidence="6">Lacks conserved residue(s) required for the propagation of feature annotation.</text>
</comment>
<evidence type="ECO:0000256" key="5">
    <source>
        <dbReference type="ARBA" id="ARBA00023080"/>
    </source>
</evidence>
<accession>A0A0M1P1E0</accession>
<dbReference type="InterPro" id="IPR003697">
    <property type="entry name" value="Maf-like"/>
</dbReference>
<name>A0A0M1P1E0_9BACL</name>
<evidence type="ECO:0000256" key="4">
    <source>
        <dbReference type="ARBA" id="ARBA00022801"/>
    </source>
</evidence>
<comment type="subcellular location">
    <subcellularLocation>
        <location evidence="2 6">Cytoplasm</location>
    </subcellularLocation>
</comment>
<evidence type="ECO:0000313" key="7">
    <source>
        <dbReference type="EMBL" id="KOR88202.1"/>
    </source>
</evidence>
<comment type="function">
    <text evidence="6">Nucleoside triphosphate pyrophosphatase that hydrolyzes dTTP and UTP. May have a dual role in cell division arrest and in preventing the incorporation of modified nucleotides into cellular nucleic acids.</text>
</comment>
<evidence type="ECO:0000256" key="3">
    <source>
        <dbReference type="ARBA" id="ARBA00022490"/>
    </source>
</evidence>